<reference evidence="2 3" key="1">
    <citation type="submission" date="2024-10" db="EMBL/GenBank/DDBJ databases">
        <title>The Natural Products Discovery Center: Release of the First 8490 Sequenced Strains for Exploring Actinobacteria Biosynthetic Diversity.</title>
        <authorList>
            <person name="Kalkreuter E."/>
            <person name="Kautsar S.A."/>
            <person name="Yang D."/>
            <person name="Bader C.D."/>
            <person name="Teijaro C.N."/>
            <person name="Fluegel L."/>
            <person name="Davis C.M."/>
            <person name="Simpson J.R."/>
            <person name="Lauterbach L."/>
            <person name="Steele A.D."/>
            <person name="Gui C."/>
            <person name="Meng S."/>
            <person name="Li G."/>
            <person name="Viehrig K."/>
            <person name="Ye F."/>
            <person name="Su P."/>
            <person name="Kiefer A.F."/>
            <person name="Nichols A."/>
            <person name="Cepeda A.J."/>
            <person name="Yan W."/>
            <person name="Fan B."/>
            <person name="Jiang Y."/>
            <person name="Adhikari A."/>
            <person name="Zheng C.-J."/>
            <person name="Schuster L."/>
            <person name="Cowan T.M."/>
            <person name="Smanski M.J."/>
            <person name="Chevrette M.G."/>
            <person name="De Carvalho L.P.S."/>
            <person name="Shen B."/>
        </authorList>
    </citation>
    <scope>NUCLEOTIDE SEQUENCE [LARGE SCALE GENOMIC DNA]</scope>
    <source>
        <strain evidence="2 3">NPDC019626</strain>
    </source>
</reference>
<evidence type="ECO:0000256" key="1">
    <source>
        <dbReference type="SAM" id="MobiDB-lite"/>
    </source>
</evidence>
<comment type="caution">
    <text evidence="2">The sequence shown here is derived from an EMBL/GenBank/DDBJ whole genome shotgun (WGS) entry which is preliminary data.</text>
</comment>
<name>A0ABW7WST3_9NOCA</name>
<dbReference type="RefSeq" id="WP_396948433.1">
    <property type="nucleotide sequence ID" value="NZ_JBIRXV010000009.1"/>
</dbReference>
<accession>A0ABW7WST3</accession>
<proteinExistence type="predicted"/>
<sequence>MTEPTKPAASRVNPIVQAAADEVADGKRRPRRDIHAPCAGQLSLFDPSTGKADR</sequence>
<gene>
    <name evidence="2" type="ORF">ACH47G_31145</name>
</gene>
<protein>
    <submittedName>
        <fullName evidence="2">Uncharacterized protein</fullName>
    </submittedName>
</protein>
<feature type="region of interest" description="Disordered" evidence="1">
    <location>
        <begin position="1"/>
        <end position="54"/>
    </location>
</feature>
<keyword evidence="3" id="KW-1185">Reference proteome</keyword>
<evidence type="ECO:0000313" key="3">
    <source>
        <dbReference type="Proteomes" id="UP001611450"/>
    </source>
</evidence>
<dbReference type="Proteomes" id="UP001611450">
    <property type="component" value="Unassembled WGS sequence"/>
</dbReference>
<dbReference type="EMBL" id="JBIRXV010000009">
    <property type="protein sequence ID" value="MFI2324967.1"/>
    <property type="molecule type" value="Genomic_DNA"/>
</dbReference>
<evidence type="ECO:0000313" key="2">
    <source>
        <dbReference type="EMBL" id="MFI2324967.1"/>
    </source>
</evidence>
<organism evidence="2 3">
    <name type="scientific">Nocardia beijingensis</name>
    <dbReference type="NCBI Taxonomy" id="95162"/>
    <lineage>
        <taxon>Bacteria</taxon>
        <taxon>Bacillati</taxon>
        <taxon>Actinomycetota</taxon>
        <taxon>Actinomycetes</taxon>
        <taxon>Mycobacteriales</taxon>
        <taxon>Nocardiaceae</taxon>
        <taxon>Nocardia</taxon>
    </lineage>
</organism>